<dbReference type="EMBL" id="JAUSUQ010000003">
    <property type="protein sequence ID" value="MDQ0338271.1"/>
    <property type="molecule type" value="Genomic_DNA"/>
</dbReference>
<comment type="subcellular location">
    <subcellularLocation>
        <location evidence="1">Cell inner membrane</location>
        <topology evidence="1">Multi-pass membrane protein</topology>
    </subcellularLocation>
</comment>
<evidence type="ECO:0000256" key="2">
    <source>
        <dbReference type="ARBA" id="ARBA00022475"/>
    </source>
</evidence>
<evidence type="ECO:0000256" key="4">
    <source>
        <dbReference type="ARBA" id="ARBA00022692"/>
    </source>
</evidence>
<keyword evidence="6 7" id="KW-0472">Membrane</keyword>
<dbReference type="InterPro" id="IPR010656">
    <property type="entry name" value="DctM"/>
</dbReference>
<comment type="caution">
    <text evidence="9">The sequence shown here is derived from an EMBL/GenBank/DDBJ whole genome shotgun (WGS) entry which is preliminary data.</text>
</comment>
<dbReference type="NCBIfam" id="TIGR00786">
    <property type="entry name" value="dctM"/>
    <property type="match status" value="1"/>
</dbReference>
<dbReference type="PANTHER" id="PTHR33362">
    <property type="entry name" value="SIALIC ACID TRAP TRANSPORTER PERMEASE PROTEIN SIAT-RELATED"/>
    <property type="match status" value="1"/>
</dbReference>
<dbReference type="Pfam" id="PF06808">
    <property type="entry name" value="DctM"/>
    <property type="match status" value="1"/>
</dbReference>
<reference evidence="9 10" key="1">
    <citation type="submission" date="2023-07" db="EMBL/GenBank/DDBJ databases">
        <title>Genomic Encyclopedia of Type Strains, Phase IV (KMG-IV): sequencing the most valuable type-strain genomes for metagenomic binning, comparative biology and taxonomic classification.</title>
        <authorList>
            <person name="Goeker M."/>
        </authorList>
    </citation>
    <scope>NUCLEOTIDE SEQUENCE [LARGE SCALE GENOMIC DNA]</scope>
    <source>
        <strain evidence="9 10">DSM 17740</strain>
    </source>
</reference>
<proteinExistence type="predicted"/>
<sequence length="424" mass="45470">MALLLVIAMFALFFIGVPVAISLGFASTIAIWWDGTIPLIIVAQRLFTSVDLFPLMAIPFFILAGTLMEAGGISQRLINFANALTGHMTGGLALVAVVTSMFFAAVSGSSAATVAAIGSILIPAMIKRGYHKNFSGGIQSISGELGVIIPPSIPMILYGVTTETSIRDMFIAGIIPGIFIGISLLLTVYIIAKKRGYKGDTNITWADRKKAFKEALLPLIMPVIILGGIYGGVFTPTEAGAVAVAYAFIVGVFVYKEIKWKEVIQLLSRSVVMSSIIMFIIANAGLFGWILSREGVPQMAASFFAGISDSPIIFLLIINALLLFIGMFIETSVSIILLAPLLMPVAMHMGIDPVHFGIIMIVNLAIGMCTPPLGVNLFISCQIANISLIEITKAIIPFLLVMIINVLIISYVPWLSTWLVQLLN</sequence>
<feature type="transmembrane region" description="Helical" evidence="7">
    <location>
        <begin position="332"/>
        <end position="351"/>
    </location>
</feature>
<feature type="transmembrane region" description="Helical" evidence="7">
    <location>
        <begin position="80"/>
        <end position="103"/>
    </location>
</feature>
<evidence type="ECO:0000256" key="1">
    <source>
        <dbReference type="ARBA" id="ARBA00004429"/>
    </source>
</evidence>
<evidence type="ECO:0000256" key="3">
    <source>
        <dbReference type="ARBA" id="ARBA00022519"/>
    </source>
</evidence>
<feature type="transmembrane region" description="Helical" evidence="7">
    <location>
        <begin position="303"/>
        <end position="325"/>
    </location>
</feature>
<evidence type="ECO:0000256" key="5">
    <source>
        <dbReference type="ARBA" id="ARBA00022989"/>
    </source>
</evidence>
<name>A0ABU0CPD0_9BACI</name>
<feature type="transmembrane region" description="Helical" evidence="7">
    <location>
        <begin position="109"/>
        <end position="126"/>
    </location>
</feature>
<keyword evidence="2" id="KW-1003">Cell membrane</keyword>
<protein>
    <submittedName>
        <fullName evidence="9">C4-dicarboxylate transporter DctM subunit</fullName>
    </submittedName>
</protein>
<keyword evidence="10" id="KW-1185">Reference proteome</keyword>
<evidence type="ECO:0000256" key="7">
    <source>
        <dbReference type="SAM" id="Phobius"/>
    </source>
</evidence>
<evidence type="ECO:0000259" key="8">
    <source>
        <dbReference type="Pfam" id="PF06808"/>
    </source>
</evidence>
<evidence type="ECO:0000313" key="10">
    <source>
        <dbReference type="Proteomes" id="UP001232445"/>
    </source>
</evidence>
<dbReference type="RefSeq" id="WP_307336342.1">
    <property type="nucleotide sequence ID" value="NZ_JAUSUQ010000003.1"/>
</dbReference>
<accession>A0ABU0CPD0</accession>
<dbReference type="PIRSF" id="PIRSF006066">
    <property type="entry name" value="HI0050"/>
    <property type="match status" value="1"/>
</dbReference>
<feature type="transmembrane region" description="Helical" evidence="7">
    <location>
        <begin position="391"/>
        <end position="414"/>
    </location>
</feature>
<dbReference type="PANTHER" id="PTHR33362:SF3">
    <property type="entry name" value="SIALIC ACID TRAP TRANSPORTER PERMEASE PROTEIN SIAT"/>
    <property type="match status" value="1"/>
</dbReference>
<feature type="domain" description="TRAP C4-dicarboxylate transport system permease DctM subunit" evidence="8">
    <location>
        <begin position="6"/>
        <end position="415"/>
    </location>
</feature>
<feature type="transmembrane region" description="Helical" evidence="7">
    <location>
        <begin position="215"/>
        <end position="233"/>
    </location>
</feature>
<feature type="transmembrane region" description="Helical" evidence="7">
    <location>
        <begin position="50"/>
        <end position="68"/>
    </location>
</feature>
<keyword evidence="3" id="KW-0997">Cell inner membrane</keyword>
<gene>
    <name evidence="9" type="ORF">J2S00_001055</name>
</gene>
<keyword evidence="4 7" id="KW-0812">Transmembrane</keyword>
<evidence type="ECO:0000313" key="9">
    <source>
        <dbReference type="EMBL" id="MDQ0338271.1"/>
    </source>
</evidence>
<feature type="transmembrane region" description="Helical" evidence="7">
    <location>
        <begin position="357"/>
        <end position="379"/>
    </location>
</feature>
<feature type="transmembrane region" description="Helical" evidence="7">
    <location>
        <begin position="270"/>
        <end position="291"/>
    </location>
</feature>
<organism evidence="9 10">
    <name type="scientific">Caldalkalibacillus uzonensis</name>
    <dbReference type="NCBI Taxonomy" id="353224"/>
    <lineage>
        <taxon>Bacteria</taxon>
        <taxon>Bacillati</taxon>
        <taxon>Bacillota</taxon>
        <taxon>Bacilli</taxon>
        <taxon>Bacillales</taxon>
        <taxon>Bacillaceae</taxon>
        <taxon>Caldalkalibacillus</taxon>
    </lineage>
</organism>
<dbReference type="InterPro" id="IPR004681">
    <property type="entry name" value="TRAP_DctM"/>
</dbReference>
<feature type="transmembrane region" description="Helical" evidence="7">
    <location>
        <begin position="138"/>
        <end position="158"/>
    </location>
</feature>
<keyword evidence="5 7" id="KW-1133">Transmembrane helix</keyword>
<feature type="transmembrane region" description="Helical" evidence="7">
    <location>
        <begin position="170"/>
        <end position="192"/>
    </location>
</feature>
<dbReference type="Proteomes" id="UP001232445">
    <property type="component" value="Unassembled WGS sequence"/>
</dbReference>
<feature type="transmembrane region" description="Helical" evidence="7">
    <location>
        <begin position="239"/>
        <end position="258"/>
    </location>
</feature>
<evidence type="ECO:0000256" key="6">
    <source>
        <dbReference type="ARBA" id="ARBA00023136"/>
    </source>
</evidence>